<dbReference type="EMBL" id="ATLV01022503">
    <property type="status" value="NOT_ANNOTATED_CDS"/>
    <property type="molecule type" value="Genomic_DNA"/>
</dbReference>
<dbReference type="Proteomes" id="UP000030765">
    <property type="component" value="Unassembled WGS sequence"/>
</dbReference>
<dbReference type="EMBL" id="KE525333">
    <property type="protein sequence ID" value="KFB47716.1"/>
    <property type="molecule type" value="Genomic_DNA"/>
</dbReference>
<reference evidence="1 3" key="1">
    <citation type="journal article" date="2014" name="BMC Genomics">
        <title>Genome sequence of Anopheles sinensis provides insight into genetics basis of mosquito competence for malaria parasites.</title>
        <authorList>
            <person name="Zhou D."/>
            <person name="Zhang D."/>
            <person name="Ding G."/>
            <person name="Shi L."/>
            <person name="Hou Q."/>
            <person name="Ye Y."/>
            <person name="Xu Y."/>
            <person name="Zhou H."/>
            <person name="Xiong C."/>
            <person name="Li S."/>
            <person name="Yu J."/>
            <person name="Hong S."/>
            <person name="Yu X."/>
            <person name="Zou P."/>
            <person name="Chen C."/>
            <person name="Chang X."/>
            <person name="Wang W."/>
            <person name="Lv Y."/>
            <person name="Sun Y."/>
            <person name="Ma L."/>
            <person name="Shen B."/>
            <person name="Zhu C."/>
        </authorList>
    </citation>
    <scope>NUCLEOTIDE SEQUENCE [LARGE SCALE GENOMIC DNA]</scope>
</reference>
<dbReference type="EnsemblMetazoa" id="ASIC015781-RA">
    <property type="protein sequence ID" value="ASIC015781-PA"/>
    <property type="gene ID" value="ASIC015781"/>
</dbReference>
<gene>
    <name evidence="1" type="ORF">ZHAS_00015781</name>
</gene>
<evidence type="ECO:0000313" key="2">
    <source>
        <dbReference type="EnsemblMetazoa" id="ASIC015781-PA"/>
    </source>
</evidence>
<proteinExistence type="predicted"/>
<evidence type="ECO:0000313" key="1">
    <source>
        <dbReference type="EMBL" id="KFB47716.1"/>
    </source>
</evidence>
<evidence type="ECO:0000313" key="3">
    <source>
        <dbReference type="Proteomes" id="UP000030765"/>
    </source>
</evidence>
<reference evidence="2" key="2">
    <citation type="submission" date="2020-05" db="UniProtKB">
        <authorList>
            <consortium name="EnsemblMetazoa"/>
        </authorList>
    </citation>
    <scope>IDENTIFICATION</scope>
</reference>
<sequence>MRRLQHCLRRRFVPVLLMCSVQHRGSASPSGDSGALHTLLSLPTVHLPHSPRSVGMLADRLSCKPEPRRRRRPVGMQNYHETFMLSLIGCGMLKALGKKDTTVG</sequence>
<dbReference type="AlphaFoldDB" id="A0A084WBX2"/>
<organism evidence="1">
    <name type="scientific">Anopheles sinensis</name>
    <name type="common">Mosquito</name>
    <dbReference type="NCBI Taxonomy" id="74873"/>
    <lineage>
        <taxon>Eukaryota</taxon>
        <taxon>Metazoa</taxon>
        <taxon>Ecdysozoa</taxon>
        <taxon>Arthropoda</taxon>
        <taxon>Hexapoda</taxon>
        <taxon>Insecta</taxon>
        <taxon>Pterygota</taxon>
        <taxon>Neoptera</taxon>
        <taxon>Endopterygota</taxon>
        <taxon>Diptera</taxon>
        <taxon>Nematocera</taxon>
        <taxon>Culicoidea</taxon>
        <taxon>Culicidae</taxon>
        <taxon>Anophelinae</taxon>
        <taxon>Anopheles</taxon>
    </lineage>
</organism>
<protein>
    <submittedName>
        <fullName evidence="1 2">Uncharacterized protein</fullName>
    </submittedName>
</protein>
<accession>A0A084WBX2</accession>
<keyword evidence="3" id="KW-1185">Reference proteome</keyword>
<name>A0A084WBX2_ANOSI</name>
<dbReference type="VEuPathDB" id="VectorBase:ASIC015781"/>